<evidence type="ECO:0000313" key="2">
    <source>
        <dbReference type="Proteomes" id="UP000070539"/>
    </source>
</evidence>
<dbReference type="InterPro" id="IPR029069">
    <property type="entry name" value="HotDog_dom_sf"/>
</dbReference>
<dbReference type="EC" id="4.3.1.14" evidence="1"/>
<organism evidence="1 2">
    <name type="scientific">Anaerotignum neopropionicum</name>
    <dbReference type="NCBI Taxonomy" id="36847"/>
    <lineage>
        <taxon>Bacteria</taxon>
        <taxon>Bacillati</taxon>
        <taxon>Bacillota</taxon>
        <taxon>Clostridia</taxon>
        <taxon>Lachnospirales</taxon>
        <taxon>Anaerotignaceae</taxon>
        <taxon>Anaerotignum</taxon>
    </lineage>
</organism>
<reference evidence="1 2" key="1">
    <citation type="submission" date="2016-01" db="EMBL/GenBank/DDBJ databases">
        <title>Genome sequence of Clostridium neopropionicum X4, DSM-3847.</title>
        <authorList>
            <person name="Poehlein A."/>
            <person name="Beck M.H."/>
            <person name="Bengelsdorf F.R."/>
            <person name="Daniel R."/>
            <person name="Duerre P."/>
        </authorList>
    </citation>
    <scope>NUCLEOTIDE SEQUENCE [LARGE SCALE GENOMIC DNA]</scope>
    <source>
        <strain evidence="1 2">DSM-3847</strain>
    </source>
</reference>
<accession>A0A136WD92</accession>
<dbReference type="EMBL" id="LRVM01000007">
    <property type="protein sequence ID" value="KXL52483.1"/>
    <property type="molecule type" value="Genomic_DNA"/>
</dbReference>
<evidence type="ECO:0000313" key="1">
    <source>
        <dbReference type="EMBL" id="KXL52483.1"/>
    </source>
</evidence>
<proteinExistence type="predicted"/>
<dbReference type="CDD" id="cd03440">
    <property type="entry name" value="hot_dog"/>
    <property type="match status" value="1"/>
</dbReference>
<name>A0A136WD92_9FIRM</name>
<dbReference type="OrthoDB" id="5510361at2"/>
<dbReference type="STRING" id="36847.CLNEO_21790"/>
<dbReference type="AlphaFoldDB" id="A0A136WD92"/>
<gene>
    <name evidence="1" type="primary">kal_4</name>
    <name evidence="1" type="ORF">CLNEO_21790</name>
</gene>
<dbReference type="GO" id="GO:0047459">
    <property type="term" value="F:3-aminobutyryl-CoA ammonia-lyase activity"/>
    <property type="evidence" value="ECO:0007669"/>
    <property type="project" value="UniProtKB-EC"/>
</dbReference>
<comment type="caution">
    <text evidence="1">The sequence shown here is derived from an EMBL/GenBank/DDBJ whole genome shotgun (WGS) entry which is preliminary data.</text>
</comment>
<dbReference type="Gene3D" id="3.10.129.10">
    <property type="entry name" value="Hotdog Thioesterase"/>
    <property type="match status" value="1"/>
</dbReference>
<dbReference type="PATRIC" id="fig|36847.3.peg.2551"/>
<dbReference type="RefSeq" id="WP_066088768.1">
    <property type="nucleotide sequence ID" value="NZ_LRVM01000007.1"/>
</dbReference>
<dbReference type="SUPFAM" id="SSF54637">
    <property type="entry name" value="Thioesterase/thiol ester dehydrase-isomerase"/>
    <property type="match status" value="1"/>
</dbReference>
<keyword evidence="2" id="KW-1185">Reference proteome</keyword>
<keyword evidence="1" id="KW-0456">Lyase</keyword>
<sequence length="124" mass="14196">MSEQSVTFRYRMSDRDVFYGGGVVNGARSITLANEAANRLMAKVFQNTGHCIEVRKVRLYEPCFAGDYMEFMARVRKMEGNRAVLEVRSFKIIEVPENPPYPSSIDVLPEPLLSTVVQFVYETY</sequence>
<protein>
    <submittedName>
        <fullName evidence="1">3-aminobutyryl-CoA ammonia lyase</fullName>
        <ecNumber evidence="1">4.3.1.14</ecNumber>
    </submittedName>
</protein>
<dbReference type="Proteomes" id="UP000070539">
    <property type="component" value="Unassembled WGS sequence"/>
</dbReference>